<accession>A0A212C6H1</accession>
<name>A0A212C6H1_CEREH</name>
<sequence>MEKKAKVLIFKGMPWILLTMGSQGKRLPITLHILVPRTTSILFLAEEGKLKHNEKRTEMIYLICEHTQETNSPHSLKKDVENMGKGKEKF</sequence>
<dbReference type="EMBL" id="MKHE01000027">
    <property type="protein sequence ID" value="OWK01593.1"/>
    <property type="molecule type" value="Genomic_DNA"/>
</dbReference>
<gene>
    <name evidence="1" type="ORF">Celaphus_00017776</name>
</gene>
<proteinExistence type="predicted"/>
<organism evidence="1 2">
    <name type="scientific">Cervus elaphus hippelaphus</name>
    <name type="common">European red deer</name>
    <dbReference type="NCBI Taxonomy" id="46360"/>
    <lineage>
        <taxon>Eukaryota</taxon>
        <taxon>Metazoa</taxon>
        <taxon>Chordata</taxon>
        <taxon>Craniata</taxon>
        <taxon>Vertebrata</taxon>
        <taxon>Euteleostomi</taxon>
        <taxon>Mammalia</taxon>
        <taxon>Eutheria</taxon>
        <taxon>Laurasiatheria</taxon>
        <taxon>Artiodactyla</taxon>
        <taxon>Ruminantia</taxon>
        <taxon>Pecora</taxon>
        <taxon>Cervidae</taxon>
        <taxon>Cervinae</taxon>
        <taxon>Cervus</taxon>
    </lineage>
</organism>
<evidence type="ECO:0000313" key="2">
    <source>
        <dbReference type="Proteomes" id="UP000242450"/>
    </source>
</evidence>
<protein>
    <submittedName>
        <fullName evidence="1">Uncharacterized protein</fullName>
    </submittedName>
</protein>
<evidence type="ECO:0000313" key="1">
    <source>
        <dbReference type="EMBL" id="OWK01593.1"/>
    </source>
</evidence>
<keyword evidence="2" id="KW-1185">Reference proteome</keyword>
<comment type="caution">
    <text evidence="1">The sequence shown here is derived from an EMBL/GenBank/DDBJ whole genome shotgun (WGS) entry which is preliminary data.</text>
</comment>
<dbReference type="AlphaFoldDB" id="A0A212C6H1"/>
<reference evidence="1 2" key="1">
    <citation type="journal article" date="2018" name="Mol. Genet. Genomics">
        <title>The red deer Cervus elaphus genome CerEla1.0: sequencing, annotating, genes, and chromosomes.</title>
        <authorList>
            <person name="Bana N.A."/>
            <person name="Nyiri A."/>
            <person name="Nagy J."/>
            <person name="Frank K."/>
            <person name="Nagy T."/>
            <person name="Steger V."/>
            <person name="Schiller M."/>
            <person name="Lakatos P."/>
            <person name="Sugar L."/>
            <person name="Horn P."/>
            <person name="Barta E."/>
            <person name="Orosz L."/>
        </authorList>
    </citation>
    <scope>NUCLEOTIDE SEQUENCE [LARGE SCALE GENOMIC DNA]</scope>
    <source>
        <strain evidence="1">Hungarian</strain>
    </source>
</reference>
<dbReference type="Proteomes" id="UP000242450">
    <property type="component" value="Chromosome 27"/>
</dbReference>
<dbReference type="OrthoDB" id="3938623at2759"/>